<comment type="caution">
    <text evidence="1">The sequence shown here is derived from an EMBL/GenBank/DDBJ whole genome shotgun (WGS) entry which is preliminary data.</text>
</comment>
<evidence type="ECO:0000313" key="1">
    <source>
        <dbReference type="EMBL" id="GAH47900.1"/>
    </source>
</evidence>
<proteinExistence type="predicted"/>
<protein>
    <submittedName>
        <fullName evidence="1">Uncharacterized protein</fullName>
    </submittedName>
</protein>
<accession>X1GSQ1</accession>
<reference evidence="1" key="1">
    <citation type="journal article" date="2014" name="Front. Microbiol.">
        <title>High frequency of phylogenetically diverse reductive dehalogenase-homologous genes in deep subseafloor sedimentary metagenomes.</title>
        <authorList>
            <person name="Kawai M."/>
            <person name="Futagami T."/>
            <person name="Toyoda A."/>
            <person name="Takaki Y."/>
            <person name="Nishi S."/>
            <person name="Hori S."/>
            <person name="Arai W."/>
            <person name="Tsubouchi T."/>
            <person name="Morono Y."/>
            <person name="Uchiyama I."/>
            <person name="Ito T."/>
            <person name="Fujiyama A."/>
            <person name="Inagaki F."/>
            <person name="Takami H."/>
        </authorList>
    </citation>
    <scope>NUCLEOTIDE SEQUENCE</scope>
    <source>
        <strain evidence="1">Expedition CK06-06</strain>
    </source>
</reference>
<name>X1GSQ1_9ZZZZ</name>
<organism evidence="1">
    <name type="scientific">marine sediment metagenome</name>
    <dbReference type="NCBI Taxonomy" id="412755"/>
    <lineage>
        <taxon>unclassified sequences</taxon>
        <taxon>metagenomes</taxon>
        <taxon>ecological metagenomes</taxon>
    </lineage>
</organism>
<gene>
    <name evidence="1" type="ORF">S03H2_39192</name>
</gene>
<dbReference type="EMBL" id="BARU01024211">
    <property type="protein sequence ID" value="GAH47900.1"/>
    <property type="molecule type" value="Genomic_DNA"/>
</dbReference>
<dbReference type="AlphaFoldDB" id="X1GSQ1"/>
<sequence>MNEMMNNVKEKKAVLLTIVAIVIGSVIGYGVSFMTLNPRILDLQTEIDELKMPKTWHLVTTINGNTTSKTELFPIQGSRWRLTWNSTPCQVMGVAIYSESNELLSLDNFWMEWFRKVPTQKGVIDVPEGNGNFYIKVFVSPMKPTDWTLKIEAWH</sequence>